<feature type="domain" description="Glycosyl transferase CAP10" evidence="3">
    <location>
        <begin position="35"/>
        <end position="257"/>
    </location>
</feature>
<dbReference type="PANTHER" id="PTHR12203">
    <property type="entry name" value="KDEL LYS-ASP-GLU-LEU CONTAINING - RELATED"/>
    <property type="match status" value="1"/>
</dbReference>
<keyword evidence="5" id="KW-1185">Reference proteome</keyword>
<evidence type="ECO:0000256" key="2">
    <source>
        <dbReference type="ARBA" id="ARBA00022679"/>
    </source>
</evidence>
<dbReference type="EMBL" id="GL833132">
    <property type="protein sequence ID" value="EGB06903.1"/>
    <property type="molecule type" value="Genomic_DNA"/>
</dbReference>
<evidence type="ECO:0000256" key="1">
    <source>
        <dbReference type="ARBA" id="ARBA00010118"/>
    </source>
</evidence>
<dbReference type="OMA" id="DYEATCA"/>
<dbReference type="GeneID" id="20225152"/>
<dbReference type="InterPro" id="IPR051091">
    <property type="entry name" value="O-Glucosyltr/Glycosyltrsf_90"/>
</dbReference>
<evidence type="ECO:0000259" key="3">
    <source>
        <dbReference type="SMART" id="SM00672"/>
    </source>
</evidence>
<dbReference type="eggNOG" id="KOG2458">
    <property type="taxonomic scope" value="Eukaryota"/>
</dbReference>
<dbReference type="GO" id="GO:0016740">
    <property type="term" value="F:transferase activity"/>
    <property type="evidence" value="ECO:0007669"/>
    <property type="project" value="UniProtKB-KW"/>
</dbReference>
<dbReference type="InParanoid" id="F0YCK3"/>
<dbReference type="Pfam" id="PF05686">
    <property type="entry name" value="Glyco_transf_90"/>
    <property type="match status" value="1"/>
</dbReference>
<evidence type="ECO:0000313" key="4">
    <source>
        <dbReference type="EMBL" id="EGB06903.1"/>
    </source>
</evidence>
<accession>F0YCK3</accession>
<gene>
    <name evidence="4" type="ORF">AURANDRAFT_65076</name>
</gene>
<dbReference type="AlphaFoldDB" id="F0YCK3"/>
<reference evidence="4 5" key="1">
    <citation type="journal article" date="2011" name="Proc. Natl. Acad. Sci. U.S.A.">
        <title>Niche of harmful alga Aureococcus anophagefferens revealed through ecogenomics.</title>
        <authorList>
            <person name="Gobler C.J."/>
            <person name="Berry D.L."/>
            <person name="Dyhrman S.T."/>
            <person name="Wilhelm S.W."/>
            <person name="Salamov A."/>
            <person name="Lobanov A.V."/>
            <person name="Zhang Y."/>
            <person name="Collier J.L."/>
            <person name="Wurch L.L."/>
            <person name="Kustka A.B."/>
            <person name="Dill B.D."/>
            <person name="Shah M."/>
            <person name="VerBerkmoes N.C."/>
            <person name="Kuo A."/>
            <person name="Terry A."/>
            <person name="Pangilinan J."/>
            <person name="Lindquist E.A."/>
            <person name="Lucas S."/>
            <person name="Paulsen I.T."/>
            <person name="Hattenrath-Lehmann T.K."/>
            <person name="Talmage S.C."/>
            <person name="Walker E.A."/>
            <person name="Koch F."/>
            <person name="Burson A.M."/>
            <person name="Marcoval M.A."/>
            <person name="Tang Y.Z."/>
            <person name="Lecleir G.R."/>
            <person name="Coyne K.J."/>
            <person name="Berg G.M."/>
            <person name="Bertrand E.M."/>
            <person name="Saito M.A."/>
            <person name="Gladyshev V.N."/>
            <person name="Grigoriev I.V."/>
        </authorList>
    </citation>
    <scope>NUCLEOTIDE SEQUENCE [LARGE SCALE GENOMIC DNA]</scope>
    <source>
        <strain evidence="5">CCMP 1984</strain>
    </source>
</reference>
<dbReference type="RefSeq" id="XP_009038147.1">
    <property type="nucleotide sequence ID" value="XM_009039899.1"/>
</dbReference>
<proteinExistence type="inferred from homology"/>
<dbReference type="InterPro" id="IPR006598">
    <property type="entry name" value="CAP10"/>
</dbReference>
<keyword evidence="2" id="KW-0808">Transferase</keyword>
<protein>
    <recommendedName>
        <fullName evidence="3">Glycosyl transferase CAP10 domain-containing protein</fullName>
    </recommendedName>
</protein>
<dbReference type="KEGG" id="aaf:AURANDRAFT_65076"/>
<dbReference type="PANTHER" id="PTHR12203:SF35">
    <property type="entry name" value="PROTEIN O-GLUCOSYLTRANSFERASE 1"/>
    <property type="match status" value="1"/>
</dbReference>
<name>F0YCK3_AURAN</name>
<dbReference type="Proteomes" id="UP000002729">
    <property type="component" value="Unassembled WGS sequence"/>
</dbReference>
<comment type="similarity">
    <text evidence="1">Belongs to the glycosyltransferase 90 family.</text>
</comment>
<dbReference type="SMART" id="SM00672">
    <property type="entry name" value="CAP10"/>
    <property type="match status" value="1"/>
</dbReference>
<sequence length="325" mass="35877">MFTVAKHDGRLAFVDRGGYQSRNASTRWCIEEADRLHDFGDFDAVEVWTGDCEASASGYCYSHVQSFANTVPDFNFHRWAEAGVDDYEATCAALAAAGEKPAATDRAGWIGALSHGSRKTLHDLRDPALLDVTLMEWRPAAPGATRLPASAFVSLPDLAARYAYLVDVEGSGYSGRLKYLLHSGRPVLLADRPHLEFFYEHLRAWDHYVPVRRDLGDLHEKIRWLQAHPAEAAAIARRASSFAAQHLTRGAAARRWRDVLAPHVARRAERRRSVRCAAEEACDVVYRAPDGSGTVKLATLRAGEAVTVDALPGHALHVGERVIRT</sequence>
<evidence type="ECO:0000313" key="5">
    <source>
        <dbReference type="Proteomes" id="UP000002729"/>
    </source>
</evidence>
<organism evidence="5">
    <name type="scientific">Aureococcus anophagefferens</name>
    <name type="common">Harmful bloom alga</name>
    <dbReference type="NCBI Taxonomy" id="44056"/>
    <lineage>
        <taxon>Eukaryota</taxon>
        <taxon>Sar</taxon>
        <taxon>Stramenopiles</taxon>
        <taxon>Ochrophyta</taxon>
        <taxon>Pelagophyceae</taxon>
        <taxon>Pelagomonadales</taxon>
        <taxon>Pelagomonadaceae</taxon>
        <taxon>Aureococcus</taxon>
    </lineage>
</organism>
<dbReference type="OrthoDB" id="541052at2759"/>